<dbReference type="Pfam" id="PF02518">
    <property type="entry name" value="HATPase_c"/>
    <property type="match status" value="1"/>
</dbReference>
<keyword evidence="3" id="KW-0902">Two-component regulatory system</keyword>
<dbReference type="RefSeq" id="WP_099093276.1">
    <property type="nucleotide sequence ID" value="NZ_CP016094.1"/>
</dbReference>
<keyword evidence="1 6" id="KW-0808">Transferase</keyword>
<dbReference type="STRING" id="1838286.Verru16b_01839"/>
<dbReference type="KEGG" id="obg:Verru16b_01839"/>
<keyword evidence="2 6" id="KW-0418">Kinase</keyword>
<dbReference type="EC" id="2.7.13.3" evidence="6"/>
<sequence>MLFPSQTLCWGPRLLALTLLAGWPSVGITTEVEPITQIGVIRAMAKEAAAAAVPVRVRGAVIAAEVNSLVIHDGTAGLFVHGVPGPVPAFGREVIVEGVTDPGEFAPVIRAERITDIGAREVEPLVIARLEDLETGRLDCQWVEVEGWVRSAQAVPPTEHCYTAYAVLSAGDTRLNLMFTQTSIAEVQAWVGSRVRLRARCGHFFNSHGQHYGTRLVVPHSGTVVVLEPALPRESVPLTRIDSLMRYAPEEPTHGRVHIRGIVTYLRGEAELYVQQEQRGVFVQRVDRTPLAIGDSVDVVGFVRRGLYSPEVEDATTGRLGAGEGMRPRAVSVEEARAADGELLQLEGMVLDNFRSPEAVVLTLKGPGAPFTATLARDELLAPLPATGSRVQLTGVVRVISTPAIGAAYPWRPNSFELRLRTAADLVVLEVPPIGLAVWVFGAATALTTAALLVSGVLWWKSKARLREQNRQRIAREAEFAAMMKERMRLAREIHDSLAQGYTAISIQLEMAKHKLPPGAAGAQDHLETARGLVRESLVEARRSIAGWRQGLLSNADFHAELRRVSESLLRDTGIEFHCVLDGNVARLGADAEVELLRIATEAMTNAVKHARARHVHVTYREQADFGEMQVRDDGVGLPAGAPAAAGFGLRGMHERAQRLNGHLVVTGEPGLGTRVVIRLPLLA</sequence>
<dbReference type="Proteomes" id="UP000095228">
    <property type="component" value="Chromosome"/>
</dbReference>
<dbReference type="InterPro" id="IPR005467">
    <property type="entry name" value="His_kinase_dom"/>
</dbReference>
<dbReference type="SMART" id="SM00387">
    <property type="entry name" value="HATPase_c"/>
    <property type="match status" value="1"/>
</dbReference>
<dbReference type="EMBL" id="CP016094">
    <property type="protein sequence ID" value="AOS44771.1"/>
    <property type="molecule type" value="Genomic_DNA"/>
</dbReference>
<dbReference type="Gene3D" id="3.30.565.10">
    <property type="entry name" value="Histidine kinase-like ATPase, C-terminal domain"/>
    <property type="match status" value="1"/>
</dbReference>
<dbReference type="PANTHER" id="PTHR24421:SF62">
    <property type="entry name" value="SENSORY TRANSDUCTION HISTIDINE KINASE"/>
    <property type="match status" value="1"/>
</dbReference>
<keyword evidence="4" id="KW-1133">Transmembrane helix</keyword>
<evidence type="ECO:0000256" key="3">
    <source>
        <dbReference type="ARBA" id="ARBA00023012"/>
    </source>
</evidence>
<evidence type="ECO:0000259" key="5">
    <source>
        <dbReference type="PROSITE" id="PS50109"/>
    </source>
</evidence>
<evidence type="ECO:0000256" key="2">
    <source>
        <dbReference type="ARBA" id="ARBA00022777"/>
    </source>
</evidence>
<feature type="domain" description="Histidine kinase" evidence="5">
    <location>
        <begin position="593"/>
        <end position="684"/>
    </location>
</feature>
<dbReference type="SUPFAM" id="SSF55874">
    <property type="entry name" value="ATPase domain of HSP90 chaperone/DNA topoisomerase II/histidine kinase"/>
    <property type="match status" value="1"/>
</dbReference>
<evidence type="ECO:0000313" key="6">
    <source>
        <dbReference type="EMBL" id="AOS44771.1"/>
    </source>
</evidence>
<dbReference type="GO" id="GO:0046983">
    <property type="term" value="F:protein dimerization activity"/>
    <property type="evidence" value="ECO:0007669"/>
    <property type="project" value="InterPro"/>
</dbReference>
<dbReference type="InterPro" id="IPR036890">
    <property type="entry name" value="HATPase_C_sf"/>
</dbReference>
<gene>
    <name evidence="6" type="primary">degS</name>
    <name evidence="6" type="ORF">Verru16b_01839</name>
</gene>
<keyword evidence="4" id="KW-0472">Membrane</keyword>
<evidence type="ECO:0000313" key="7">
    <source>
        <dbReference type="Proteomes" id="UP000095228"/>
    </source>
</evidence>
<feature type="transmembrane region" description="Helical" evidence="4">
    <location>
        <begin position="436"/>
        <end position="460"/>
    </location>
</feature>
<accession>A0A1D8AV65</accession>
<name>A0A1D8AV65_9BACT</name>
<dbReference type="InterPro" id="IPR050482">
    <property type="entry name" value="Sensor_HK_TwoCompSys"/>
</dbReference>
<keyword evidence="7" id="KW-1185">Reference proteome</keyword>
<reference evidence="6 7" key="1">
    <citation type="submission" date="2016-06" db="EMBL/GenBank/DDBJ databases">
        <title>Three novel species with peptidoglycan cell walls form the new genus Lacunisphaera gen. nov. in the family Opitutaceae of the verrucomicrobial subdivision 4.</title>
        <authorList>
            <person name="Rast P."/>
            <person name="Gloeckner I."/>
            <person name="Jogler M."/>
            <person name="Boedeker C."/>
            <person name="Jeske O."/>
            <person name="Wiegand S."/>
            <person name="Reinhardt R."/>
            <person name="Schumann P."/>
            <person name="Rohde M."/>
            <person name="Spring S."/>
            <person name="Gloeckner F.O."/>
            <person name="Jogler C."/>
        </authorList>
    </citation>
    <scope>NUCLEOTIDE SEQUENCE [LARGE SCALE GENOMIC DNA]</scope>
    <source>
        <strain evidence="6 7">IG16b</strain>
    </source>
</reference>
<dbReference type="GO" id="GO:0016020">
    <property type="term" value="C:membrane"/>
    <property type="evidence" value="ECO:0007669"/>
    <property type="project" value="InterPro"/>
</dbReference>
<dbReference type="CDD" id="cd16917">
    <property type="entry name" value="HATPase_UhpB-NarQ-NarX-like"/>
    <property type="match status" value="1"/>
</dbReference>
<evidence type="ECO:0000256" key="1">
    <source>
        <dbReference type="ARBA" id="ARBA00022679"/>
    </source>
</evidence>
<dbReference type="OrthoDB" id="174958at2"/>
<dbReference type="AlphaFoldDB" id="A0A1D8AV65"/>
<dbReference type="GO" id="GO:0000155">
    <property type="term" value="F:phosphorelay sensor kinase activity"/>
    <property type="evidence" value="ECO:0007669"/>
    <property type="project" value="InterPro"/>
</dbReference>
<dbReference type="InterPro" id="IPR011712">
    <property type="entry name" value="Sig_transdc_His_kin_sub3_dim/P"/>
</dbReference>
<proteinExistence type="predicted"/>
<evidence type="ECO:0000256" key="4">
    <source>
        <dbReference type="SAM" id="Phobius"/>
    </source>
</evidence>
<keyword evidence="4" id="KW-0812">Transmembrane</keyword>
<dbReference type="InterPro" id="IPR003594">
    <property type="entry name" value="HATPase_dom"/>
</dbReference>
<dbReference type="Pfam" id="PF07730">
    <property type="entry name" value="HisKA_3"/>
    <property type="match status" value="1"/>
</dbReference>
<protein>
    <submittedName>
        <fullName evidence="6">Signal transduction histidine-protein kinase/phosphatase DegS</fullName>
        <ecNumber evidence="6">2.7.13.3</ecNumber>
    </submittedName>
</protein>
<dbReference type="PANTHER" id="PTHR24421">
    <property type="entry name" value="NITRATE/NITRITE SENSOR PROTEIN NARX-RELATED"/>
    <property type="match status" value="1"/>
</dbReference>
<dbReference type="Gene3D" id="1.20.5.1930">
    <property type="match status" value="1"/>
</dbReference>
<dbReference type="PROSITE" id="PS50109">
    <property type="entry name" value="HIS_KIN"/>
    <property type="match status" value="1"/>
</dbReference>
<organism evidence="6 7">
    <name type="scientific">Lacunisphaera limnophila</name>
    <dbReference type="NCBI Taxonomy" id="1838286"/>
    <lineage>
        <taxon>Bacteria</taxon>
        <taxon>Pseudomonadati</taxon>
        <taxon>Verrucomicrobiota</taxon>
        <taxon>Opitutia</taxon>
        <taxon>Opitutales</taxon>
        <taxon>Opitutaceae</taxon>
        <taxon>Lacunisphaera</taxon>
    </lineage>
</organism>